<comment type="cofactor">
    <cofactor evidence="1">
        <name>Zn(2+)</name>
        <dbReference type="ChEBI" id="CHEBI:29105"/>
    </cofactor>
</comment>
<dbReference type="Pfam" id="PF01979">
    <property type="entry name" value="Amidohydro_1"/>
    <property type="match status" value="1"/>
</dbReference>
<evidence type="ECO:0000256" key="5">
    <source>
        <dbReference type="ARBA" id="ARBA00022801"/>
    </source>
</evidence>
<evidence type="ECO:0000256" key="1">
    <source>
        <dbReference type="ARBA" id="ARBA00001947"/>
    </source>
</evidence>
<dbReference type="Gene3D" id="3.20.20.140">
    <property type="entry name" value="Metal-dependent hydrolases"/>
    <property type="match status" value="1"/>
</dbReference>
<comment type="similarity">
    <text evidence="3">Belongs to the metallo-dependent hydrolases superfamily. DHOase family. Class I DHOase subfamily.</text>
</comment>
<organism evidence="7 8">
    <name type="scientific">Arcticibacterium luteifluviistationis</name>
    <dbReference type="NCBI Taxonomy" id="1784714"/>
    <lineage>
        <taxon>Bacteria</taxon>
        <taxon>Pseudomonadati</taxon>
        <taxon>Bacteroidota</taxon>
        <taxon>Cytophagia</taxon>
        <taxon>Cytophagales</taxon>
        <taxon>Leadbetterellaceae</taxon>
        <taxon>Arcticibacterium</taxon>
    </lineage>
</organism>
<evidence type="ECO:0000256" key="3">
    <source>
        <dbReference type="ARBA" id="ARBA00010286"/>
    </source>
</evidence>
<dbReference type="RefSeq" id="WP_111370852.1">
    <property type="nucleotide sequence ID" value="NZ_CP029480.1"/>
</dbReference>
<dbReference type="SUPFAM" id="SSF51556">
    <property type="entry name" value="Metallo-dependent hydrolases"/>
    <property type="match status" value="1"/>
</dbReference>
<keyword evidence="8" id="KW-1185">Reference proteome</keyword>
<dbReference type="EMBL" id="CP029480">
    <property type="protein sequence ID" value="AWV97750.1"/>
    <property type="molecule type" value="Genomic_DNA"/>
</dbReference>
<gene>
    <name evidence="7" type="ORF">DJ013_06045</name>
</gene>
<protein>
    <submittedName>
        <fullName evidence="7">Dihydroorotase</fullName>
    </submittedName>
</protein>
<dbReference type="GO" id="GO:0006145">
    <property type="term" value="P:purine nucleobase catabolic process"/>
    <property type="evidence" value="ECO:0007669"/>
    <property type="project" value="TreeGrafter"/>
</dbReference>
<sequence>MENILIKNGRLVNEGKTFEADVLIKNGRIDKIATSIASDDSYKIIDASGKYVLPGVIDDQVHFREPGLTQKANIYTEARAAVAGGTTSFMEMPNTVPNALTQELLQDKYDIAEKTSLANYSFYMGASNDNYEEVMKTDLKAICGLKIFMGSSTGNMLVDNENTLSKVFSSFPSLIATHCEDEATVRNNFEKFKTEYENKEIPYDIHALIRNEEGCYKSSSMAVSLAKKNGTRLHILHISSSEEISLFDNSLPLAEKKITAEVCVHHLWFDAEDYKEKGTKIKCNPAIKHGHKDKLFQALLDDRFDVIATDHAPHQWEEKQKSYWEAPSGLPLVQHALQAMLDFRAQGKITIERIVEKMCHAPAICFEIEERGYLREGYWADIAIVDANKPSLVTKEGLFYKCGWSPFEGHTFGSSVSHTIVSGHLAYENGVFNEEKKGKRLSFER</sequence>
<evidence type="ECO:0000256" key="2">
    <source>
        <dbReference type="ARBA" id="ARBA00002368"/>
    </source>
</evidence>
<dbReference type="Proteomes" id="UP000249873">
    <property type="component" value="Chromosome"/>
</dbReference>
<evidence type="ECO:0000259" key="6">
    <source>
        <dbReference type="Pfam" id="PF01979"/>
    </source>
</evidence>
<dbReference type="InterPro" id="IPR006680">
    <property type="entry name" value="Amidohydro-rel"/>
</dbReference>
<keyword evidence="5" id="KW-0378">Hydrolase</keyword>
<dbReference type="AlphaFoldDB" id="A0A2Z4G9J3"/>
<reference evidence="7 8" key="1">
    <citation type="submission" date="2018-05" db="EMBL/GenBank/DDBJ databases">
        <title>Complete genome sequence of Arcticibacterium luteifluviistationis SM1504T, a cytophagaceae bacterium isolated from Arctic surface seawater.</title>
        <authorList>
            <person name="Li Y."/>
            <person name="Qin Q.-L."/>
        </authorList>
    </citation>
    <scope>NUCLEOTIDE SEQUENCE [LARGE SCALE GENOMIC DNA]</scope>
    <source>
        <strain evidence="7 8">SM1504</strain>
    </source>
</reference>
<dbReference type="GO" id="GO:0046872">
    <property type="term" value="F:metal ion binding"/>
    <property type="evidence" value="ECO:0007669"/>
    <property type="project" value="UniProtKB-KW"/>
</dbReference>
<dbReference type="CDD" id="cd01318">
    <property type="entry name" value="DHOase_IIb"/>
    <property type="match status" value="1"/>
</dbReference>
<dbReference type="PANTHER" id="PTHR43668:SF4">
    <property type="entry name" value="ALLANTOINASE"/>
    <property type="match status" value="1"/>
</dbReference>
<dbReference type="NCBIfam" id="NF006688">
    <property type="entry name" value="PRK09236.1"/>
    <property type="match status" value="1"/>
</dbReference>
<dbReference type="OrthoDB" id="9765462at2"/>
<evidence type="ECO:0000313" key="7">
    <source>
        <dbReference type="EMBL" id="AWV97750.1"/>
    </source>
</evidence>
<evidence type="ECO:0000256" key="4">
    <source>
        <dbReference type="ARBA" id="ARBA00022723"/>
    </source>
</evidence>
<dbReference type="Gene3D" id="2.30.40.10">
    <property type="entry name" value="Urease, subunit C, domain 1"/>
    <property type="match status" value="1"/>
</dbReference>
<dbReference type="InterPro" id="IPR002195">
    <property type="entry name" value="Dihydroorotase_CS"/>
</dbReference>
<dbReference type="KEGG" id="als:DJ013_06045"/>
<dbReference type="PANTHER" id="PTHR43668">
    <property type="entry name" value="ALLANTOINASE"/>
    <property type="match status" value="1"/>
</dbReference>
<accession>A0A2Z4G9J3</accession>
<keyword evidence="4" id="KW-0479">Metal-binding</keyword>
<dbReference type="GO" id="GO:0004038">
    <property type="term" value="F:allantoinase activity"/>
    <property type="evidence" value="ECO:0007669"/>
    <property type="project" value="TreeGrafter"/>
</dbReference>
<feature type="domain" description="Amidohydrolase-related" evidence="6">
    <location>
        <begin position="51"/>
        <end position="425"/>
    </location>
</feature>
<name>A0A2Z4G9J3_9BACT</name>
<dbReference type="InterPro" id="IPR050138">
    <property type="entry name" value="DHOase/Allantoinase_Hydrolase"/>
</dbReference>
<comment type="function">
    <text evidence="2">Catalyzes the reversible cyclization of carbamoyl aspartate to dihydroorotate.</text>
</comment>
<dbReference type="SUPFAM" id="SSF51338">
    <property type="entry name" value="Composite domain of metallo-dependent hydrolases"/>
    <property type="match status" value="1"/>
</dbReference>
<dbReference type="PROSITE" id="PS00483">
    <property type="entry name" value="DIHYDROOROTASE_2"/>
    <property type="match status" value="1"/>
</dbReference>
<dbReference type="InterPro" id="IPR032466">
    <property type="entry name" value="Metal_Hydrolase"/>
</dbReference>
<evidence type="ECO:0000313" key="8">
    <source>
        <dbReference type="Proteomes" id="UP000249873"/>
    </source>
</evidence>
<proteinExistence type="inferred from homology"/>
<dbReference type="InterPro" id="IPR011059">
    <property type="entry name" value="Metal-dep_hydrolase_composite"/>
</dbReference>
<dbReference type="GO" id="GO:0005737">
    <property type="term" value="C:cytoplasm"/>
    <property type="evidence" value="ECO:0007669"/>
    <property type="project" value="TreeGrafter"/>
</dbReference>